<dbReference type="AlphaFoldDB" id="A0A7T5VDV7"/>
<gene>
    <name evidence="1" type="ORF">HP555_09460</name>
</gene>
<dbReference type="EMBL" id="CP054140">
    <property type="protein sequence ID" value="QQG66079.1"/>
    <property type="molecule type" value="Genomic_DNA"/>
</dbReference>
<dbReference type="RefSeq" id="WP_199261871.1">
    <property type="nucleotide sequence ID" value="NZ_CP054140.1"/>
</dbReference>
<name>A0A7T5VDV7_9BACT</name>
<keyword evidence="2" id="KW-1185">Reference proteome</keyword>
<accession>A0A7T5VDV7</accession>
<organism evidence="1 2">
    <name type="scientific">Desulfobulbus oligotrophicus</name>
    <dbReference type="NCBI Taxonomy" id="1909699"/>
    <lineage>
        <taxon>Bacteria</taxon>
        <taxon>Pseudomonadati</taxon>
        <taxon>Thermodesulfobacteriota</taxon>
        <taxon>Desulfobulbia</taxon>
        <taxon>Desulfobulbales</taxon>
        <taxon>Desulfobulbaceae</taxon>
        <taxon>Desulfobulbus</taxon>
    </lineage>
</organism>
<dbReference type="KEGG" id="dog:HP555_09460"/>
<dbReference type="Proteomes" id="UP000596092">
    <property type="component" value="Chromosome"/>
</dbReference>
<sequence length="62" mass="7009">MLIISNKFSTKNLLFYHLPVPAEQFWLQTIGSEAMEPSLFLATSDTVQATKVMPVLLSRQLI</sequence>
<evidence type="ECO:0000313" key="1">
    <source>
        <dbReference type="EMBL" id="QQG66079.1"/>
    </source>
</evidence>
<protein>
    <submittedName>
        <fullName evidence="1">Uncharacterized protein</fullName>
    </submittedName>
</protein>
<evidence type="ECO:0000313" key="2">
    <source>
        <dbReference type="Proteomes" id="UP000596092"/>
    </source>
</evidence>
<proteinExistence type="predicted"/>
<reference evidence="1 2" key="1">
    <citation type="submission" date="2020-05" db="EMBL/GenBank/DDBJ databases">
        <title>Complete genome of Desulfobulbus oligotrophicus.</title>
        <authorList>
            <person name="Podar M."/>
        </authorList>
    </citation>
    <scope>NUCLEOTIDE SEQUENCE [LARGE SCALE GENOMIC DNA]</scope>
    <source>
        <strain evidence="1 2">Prop6</strain>
    </source>
</reference>